<dbReference type="GO" id="GO:0005615">
    <property type="term" value="C:extracellular space"/>
    <property type="evidence" value="ECO:0007669"/>
    <property type="project" value="InterPro"/>
</dbReference>
<protein>
    <recommendedName>
        <fullName evidence="13">Extracellular metalloproteinase</fullName>
        <ecNumber evidence="13">3.4.24.-</ecNumber>
    </recommendedName>
    <alternativeName>
        <fullName evidence="13">Fungalysin</fullName>
    </alternativeName>
</protein>
<feature type="compositionally biased region" description="Polar residues" evidence="14">
    <location>
        <begin position="415"/>
        <end position="426"/>
    </location>
</feature>
<evidence type="ECO:0000256" key="9">
    <source>
        <dbReference type="ARBA" id="ARBA00023049"/>
    </source>
</evidence>
<dbReference type="PANTHER" id="PTHR33478">
    <property type="entry name" value="EXTRACELLULAR METALLOPROTEINASE MEP"/>
    <property type="match status" value="1"/>
</dbReference>
<reference evidence="16 17" key="1">
    <citation type="submission" date="2016-07" db="EMBL/GenBank/DDBJ databases">
        <title>Pervasive Adenine N6-methylation of Active Genes in Fungi.</title>
        <authorList>
            <consortium name="DOE Joint Genome Institute"/>
            <person name="Mondo S.J."/>
            <person name="Dannebaum R.O."/>
            <person name="Kuo R.C."/>
            <person name="Labutti K."/>
            <person name="Haridas S."/>
            <person name="Kuo A."/>
            <person name="Salamov A."/>
            <person name="Ahrendt S.R."/>
            <person name="Lipzen A."/>
            <person name="Sullivan W."/>
            <person name="Andreopoulos W.B."/>
            <person name="Clum A."/>
            <person name="Lindquist E."/>
            <person name="Daum C."/>
            <person name="Ramamoorthy G.K."/>
            <person name="Gryganskyi A."/>
            <person name="Culley D."/>
            <person name="Magnuson J.K."/>
            <person name="James T.Y."/>
            <person name="O'Malley M.A."/>
            <person name="Stajich J.E."/>
            <person name="Spatafora J.W."/>
            <person name="Visel A."/>
            <person name="Grigoriev I.V."/>
        </authorList>
    </citation>
    <scope>NUCLEOTIDE SEQUENCE [LARGE SCALE GENOMIC DNA]</scope>
    <source>
        <strain evidence="16 17">JEL800</strain>
    </source>
</reference>
<feature type="active site" evidence="11">
    <location>
        <position position="453"/>
    </location>
</feature>
<dbReference type="Proteomes" id="UP000193642">
    <property type="component" value="Unassembled WGS sequence"/>
</dbReference>
<dbReference type="GO" id="GO:0004222">
    <property type="term" value="F:metalloendopeptidase activity"/>
    <property type="evidence" value="ECO:0007669"/>
    <property type="project" value="InterPro"/>
</dbReference>
<comment type="similarity">
    <text evidence="2 13">Belongs to the peptidase M36 family.</text>
</comment>
<dbReference type="GO" id="GO:0008270">
    <property type="term" value="F:zinc ion binding"/>
    <property type="evidence" value="ECO:0007669"/>
    <property type="project" value="InterPro"/>
</dbReference>
<dbReference type="PRINTS" id="PR00999">
    <property type="entry name" value="FUNGALYSIN"/>
</dbReference>
<feature type="signal peptide" evidence="13">
    <location>
        <begin position="1"/>
        <end position="23"/>
    </location>
</feature>
<evidence type="ECO:0000256" key="6">
    <source>
        <dbReference type="ARBA" id="ARBA00022729"/>
    </source>
</evidence>
<evidence type="ECO:0000256" key="3">
    <source>
        <dbReference type="ARBA" id="ARBA00022525"/>
    </source>
</evidence>
<dbReference type="InterPro" id="IPR027268">
    <property type="entry name" value="Peptidase_M4/M1_CTD_sf"/>
</dbReference>
<evidence type="ECO:0000256" key="1">
    <source>
        <dbReference type="ARBA" id="ARBA00004613"/>
    </source>
</evidence>
<evidence type="ECO:0000256" key="5">
    <source>
        <dbReference type="ARBA" id="ARBA00022723"/>
    </source>
</evidence>
<keyword evidence="5 12" id="KW-0479">Metal-binding</keyword>
<keyword evidence="6 13" id="KW-0732">Signal</keyword>
<evidence type="ECO:0000256" key="10">
    <source>
        <dbReference type="ARBA" id="ARBA00023145"/>
    </source>
</evidence>
<dbReference type="OrthoDB" id="3227768at2759"/>
<dbReference type="CDD" id="cd09596">
    <property type="entry name" value="M36"/>
    <property type="match status" value="1"/>
</dbReference>
<proteinExistence type="inferred from homology"/>
<dbReference type="InterPro" id="IPR050371">
    <property type="entry name" value="Fungal_virulence_M36"/>
</dbReference>
<feature type="binding site" evidence="12">
    <location>
        <position position="273"/>
    </location>
    <ligand>
        <name>Zn(2+)</name>
        <dbReference type="ChEBI" id="CHEBI:29105"/>
        <note>catalytic</note>
    </ligand>
</feature>
<dbReference type="Gene3D" id="1.10.390.10">
    <property type="entry name" value="Neutral Protease Domain 2"/>
    <property type="match status" value="1"/>
</dbReference>
<dbReference type="GO" id="GO:0006508">
    <property type="term" value="P:proteolysis"/>
    <property type="evidence" value="ECO:0007669"/>
    <property type="project" value="UniProtKB-KW"/>
</dbReference>
<dbReference type="AlphaFoldDB" id="A0A1Y2CFD1"/>
<keyword evidence="8 12" id="KW-0862">Zinc</keyword>
<evidence type="ECO:0000256" key="13">
    <source>
        <dbReference type="RuleBase" id="RU364017"/>
    </source>
</evidence>
<feature type="chain" id="PRO_5011835355" description="Extracellular metalloproteinase" evidence="13">
    <location>
        <begin position="24"/>
        <end position="706"/>
    </location>
</feature>
<keyword evidence="17" id="KW-1185">Reference proteome</keyword>
<dbReference type="Pfam" id="PF02128">
    <property type="entry name" value="Peptidase_M36"/>
    <property type="match status" value="1"/>
</dbReference>
<feature type="region of interest" description="Disordered" evidence="14">
    <location>
        <begin position="403"/>
        <end position="426"/>
    </location>
</feature>
<evidence type="ECO:0000256" key="11">
    <source>
        <dbReference type="PIRSR" id="PIRSR601842-1"/>
    </source>
</evidence>
<dbReference type="Pfam" id="PF07504">
    <property type="entry name" value="FTP"/>
    <property type="match status" value="1"/>
</dbReference>
<evidence type="ECO:0000256" key="7">
    <source>
        <dbReference type="ARBA" id="ARBA00022801"/>
    </source>
</evidence>
<evidence type="ECO:0000256" key="12">
    <source>
        <dbReference type="PIRSR" id="PIRSR601842-2"/>
    </source>
</evidence>
<evidence type="ECO:0000256" key="8">
    <source>
        <dbReference type="ARBA" id="ARBA00022833"/>
    </source>
</evidence>
<accession>A0A1Y2CFD1</accession>
<keyword evidence="7 13" id="KW-0378">Hydrolase</keyword>
<dbReference type="EMBL" id="MCGO01000019">
    <property type="protein sequence ID" value="ORY45732.1"/>
    <property type="molecule type" value="Genomic_DNA"/>
</dbReference>
<comment type="subcellular location">
    <subcellularLocation>
        <location evidence="1 13">Secreted</location>
    </subcellularLocation>
</comment>
<comment type="cofactor">
    <cofactor evidence="12">
        <name>Zn(2+)</name>
        <dbReference type="ChEBI" id="CHEBI:29105"/>
    </cofactor>
    <text evidence="12">Binds 1 zinc ion per subunit.</text>
</comment>
<dbReference type="InterPro" id="IPR011096">
    <property type="entry name" value="FTP_domain"/>
</dbReference>
<organism evidence="16 17">
    <name type="scientific">Rhizoclosmatium globosum</name>
    <dbReference type="NCBI Taxonomy" id="329046"/>
    <lineage>
        <taxon>Eukaryota</taxon>
        <taxon>Fungi</taxon>
        <taxon>Fungi incertae sedis</taxon>
        <taxon>Chytridiomycota</taxon>
        <taxon>Chytridiomycota incertae sedis</taxon>
        <taxon>Chytridiomycetes</taxon>
        <taxon>Chytridiales</taxon>
        <taxon>Chytriomycetaceae</taxon>
        <taxon>Rhizoclosmatium</taxon>
    </lineage>
</organism>
<dbReference type="Gene3D" id="3.10.170.10">
    <property type="match status" value="1"/>
</dbReference>
<name>A0A1Y2CFD1_9FUNG</name>
<evidence type="ECO:0000256" key="4">
    <source>
        <dbReference type="ARBA" id="ARBA00022670"/>
    </source>
</evidence>
<evidence type="ECO:0000259" key="15">
    <source>
        <dbReference type="Pfam" id="PF07504"/>
    </source>
</evidence>
<keyword evidence="3 13" id="KW-0964">Secreted</keyword>
<evidence type="ECO:0000256" key="14">
    <source>
        <dbReference type="SAM" id="MobiDB-lite"/>
    </source>
</evidence>
<evidence type="ECO:0000313" key="16">
    <source>
        <dbReference type="EMBL" id="ORY45732.1"/>
    </source>
</evidence>
<evidence type="ECO:0000256" key="2">
    <source>
        <dbReference type="ARBA" id="ARBA00006006"/>
    </source>
</evidence>
<feature type="binding site" evidence="12">
    <location>
        <position position="482"/>
    </location>
    <ligand>
        <name>Zn(2+)</name>
        <dbReference type="ChEBI" id="CHEBI:29105"/>
        <note>catalytic</note>
    </ligand>
</feature>
<feature type="binding site" evidence="12">
    <location>
        <position position="452"/>
    </location>
    <ligand>
        <name>Zn(2+)</name>
        <dbReference type="ChEBI" id="CHEBI:29105"/>
        <note>catalytic</note>
    </ligand>
</feature>
<dbReference type="InterPro" id="IPR001842">
    <property type="entry name" value="Peptidase_M36"/>
</dbReference>
<feature type="binding site" evidence="12">
    <location>
        <position position="456"/>
    </location>
    <ligand>
        <name>Zn(2+)</name>
        <dbReference type="ChEBI" id="CHEBI:29105"/>
        <note>catalytic</note>
    </ligand>
</feature>
<dbReference type="SUPFAM" id="SSF55486">
    <property type="entry name" value="Metalloproteases ('zincins'), catalytic domain"/>
    <property type="match status" value="1"/>
</dbReference>
<keyword evidence="9 13" id="KW-0482">Metalloprotease</keyword>
<gene>
    <name evidence="16" type="ORF">BCR33DRAFT_716356</name>
</gene>
<dbReference type="EC" id="3.4.24.-" evidence="13"/>
<keyword evidence="4 13" id="KW-0645">Protease</keyword>
<sequence>MHSPKYFLGLLAVASSMTLSVNAGPIQQRETSLPEFYQPIAEPVPLVQARIASFAPTTVDHAGAKNVATKLLSTGVGIDGKDIQISHSHYSADAGLHHVYLTQTHNGLPIVNAVSNVHVEATGDVLSAHHSFASASVVKSAPVRRGAPPVSLEQAVLKFAAAKGLKTTDKLQVAEKGKNDYSVTGASFAVAPIRGSQKYYQTGSKLIPVWDVNVQLKNVWQNFFVNSESGEIVAVANWTVDYIPDSDSAVPAQVPAVHRDAPSLTARAGQILDALYNVIPMGRNNPQSNNGLTKVRSPWDTNASPNGWHFTENKQTYDLTGNNVYAQSNPNNIADINQLIALPRPTSNSLTFDYPFDATKDQKNANNRDAATTNMFYVANSCHDIFYQYGFTEAAGNFQNENFGKGGSENDPVVANSQDGSGTNNANFATGPDGYAGLMRCTCLLQNDIIIHEMGHGLSTRLTGGAATANCLNSLISGGMGEGWSDFVGYTLSLPTTFTRNSDYAFGDWAAHGYRKPYSTSLTRNTMAYSNLASLNEVHDIGQVWAEFLWEALWNLIDQAGMTPAADLASSQNAGTGNTALLKIVIEGMKIQPCNPTFVKQLYGGKFKCGLWTAFAKRGLGTKAVAGTYKDSFDLPAECSSQPPKTTTTAPVATTTKKAVTTTKAVTVGKSCTTYGQRACNNSVRCLYNNAGNLVWTALVSGAQGC</sequence>
<keyword evidence="10 13" id="KW-0865">Zymogen</keyword>
<comment type="caution">
    <text evidence="16">The sequence shown here is derived from an EMBL/GenBank/DDBJ whole genome shotgun (WGS) entry which is preliminary data.</text>
</comment>
<dbReference type="PANTHER" id="PTHR33478:SF1">
    <property type="entry name" value="EXTRACELLULAR METALLOPROTEINASE MEP"/>
    <property type="match status" value="1"/>
</dbReference>
<feature type="domain" description="FTP" evidence="15">
    <location>
        <begin position="84"/>
        <end position="132"/>
    </location>
</feature>
<evidence type="ECO:0000313" key="17">
    <source>
        <dbReference type="Proteomes" id="UP000193642"/>
    </source>
</evidence>